<feature type="transmembrane region" description="Helical" evidence="14">
    <location>
        <begin position="318"/>
        <end position="344"/>
    </location>
</feature>
<feature type="compositionally biased region" description="Polar residues" evidence="13">
    <location>
        <begin position="31"/>
        <end position="47"/>
    </location>
</feature>
<dbReference type="PROSITE" id="PS50011">
    <property type="entry name" value="PROTEIN_KINASE_DOM"/>
    <property type="match status" value="1"/>
</dbReference>
<accession>A0A2N9ID11</accession>
<feature type="compositionally biased region" description="Polar residues" evidence="13">
    <location>
        <begin position="98"/>
        <end position="121"/>
    </location>
</feature>
<evidence type="ECO:0000256" key="3">
    <source>
        <dbReference type="ARBA" id="ARBA00022679"/>
    </source>
</evidence>
<evidence type="ECO:0000259" key="15">
    <source>
        <dbReference type="PROSITE" id="PS50011"/>
    </source>
</evidence>
<organism evidence="16">
    <name type="scientific">Fagus sylvatica</name>
    <name type="common">Beechnut</name>
    <dbReference type="NCBI Taxonomy" id="28930"/>
    <lineage>
        <taxon>Eukaryota</taxon>
        <taxon>Viridiplantae</taxon>
        <taxon>Streptophyta</taxon>
        <taxon>Embryophyta</taxon>
        <taxon>Tracheophyta</taxon>
        <taxon>Spermatophyta</taxon>
        <taxon>Magnoliopsida</taxon>
        <taxon>eudicotyledons</taxon>
        <taxon>Gunneridae</taxon>
        <taxon>Pentapetalae</taxon>
        <taxon>rosids</taxon>
        <taxon>fabids</taxon>
        <taxon>Fagales</taxon>
        <taxon>Fagaceae</taxon>
        <taxon>Fagus</taxon>
    </lineage>
</organism>
<dbReference type="InterPro" id="IPR025287">
    <property type="entry name" value="WAK_GUB"/>
</dbReference>
<evidence type="ECO:0000256" key="2">
    <source>
        <dbReference type="ARBA" id="ARBA00022527"/>
    </source>
</evidence>
<gene>
    <name evidence="16" type="ORF">FSB_LOCUS49852</name>
</gene>
<protein>
    <recommendedName>
        <fullName evidence="15">Protein kinase domain-containing protein</fullName>
    </recommendedName>
</protein>
<feature type="region of interest" description="Disordered" evidence="13">
    <location>
        <begin position="98"/>
        <end position="125"/>
    </location>
</feature>
<keyword evidence="9 14" id="KW-1133">Transmembrane helix</keyword>
<name>A0A2N9ID11_FAGSY</name>
<dbReference type="PROSITE" id="PS00108">
    <property type="entry name" value="PROTEIN_KINASE_ST"/>
    <property type="match status" value="1"/>
</dbReference>
<dbReference type="InterPro" id="IPR000719">
    <property type="entry name" value="Prot_kinase_dom"/>
</dbReference>
<feature type="domain" description="Protein kinase" evidence="15">
    <location>
        <begin position="382"/>
        <end position="668"/>
    </location>
</feature>
<evidence type="ECO:0000256" key="12">
    <source>
        <dbReference type="PROSITE-ProRule" id="PRU10141"/>
    </source>
</evidence>
<evidence type="ECO:0000313" key="16">
    <source>
        <dbReference type="EMBL" id="SPD21970.1"/>
    </source>
</evidence>
<evidence type="ECO:0000256" key="10">
    <source>
        <dbReference type="ARBA" id="ARBA00023136"/>
    </source>
</evidence>
<keyword evidence="3" id="KW-0808">Transferase</keyword>
<dbReference type="InterPro" id="IPR017441">
    <property type="entry name" value="Protein_kinase_ATP_BS"/>
</dbReference>
<dbReference type="PANTHER" id="PTHR27009">
    <property type="entry name" value="RUST RESISTANCE KINASE LR10-RELATED"/>
    <property type="match status" value="1"/>
</dbReference>
<dbReference type="InterPro" id="IPR045874">
    <property type="entry name" value="LRK10/LRL21-25-like"/>
</dbReference>
<evidence type="ECO:0000256" key="7">
    <source>
        <dbReference type="ARBA" id="ARBA00022777"/>
    </source>
</evidence>
<keyword evidence="11" id="KW-0325">Glycoprotein</keyword>
<dbReference type="GO" id="GO:0005524">
    <property type="term" value="F:ATP binding"/>
    <property type="evidence" value="ECO:0007669"/>
    <property type="project" value="UniProtKB-UniRule"/>
</dbReference>
<keyword evidence="4 14" id="KW-0812">Transmembrane</keyword>
<dbReference type="GO" id="GO:0016020">
    <property type="term" value="C:membrane"/>
    <property type="evidence" value="ECO:0007669"/>
    <property type="project" value="UniProtKB-SubCell"/>
</dbReference>
<dbReference type="SMART" id="SM00220">
    <property type="entry name" value="S_TKc"/>
    <property type="match status" value="1"/>
</dbReference>
<evidence type="ECO:0000256" key="4">
    <source>
        <dbReference type="ARBA" id="ARBA00022692"/>
    </source>
</evidence>
<dbReference type="GO" id="GO:0004674">
    <property type="term" value="F:protein serine/threonine kinase activity"/>
    <property type="evidence" value="ECO:0007669"/>
    <property type="project" value="UniProtKB-KW"/>
</dbReference>
<keyword evidence="2" id="KW-0723">Serine/threonine-protein kinase</keyword>
<dbReference type="Pfam" id="PF13947">
    <property type="entry name" value="GUB_WAK_bind"/>
    <property type="match status" value="1"/>
</dbReference>
<evidence type="ECO:0000256" key="8">
    <source>
        <dbReference type="ARBA" id="ARBA00022840"/>
    </source>
</evidence>
<evidence type="ECO:0000256" key="11">
    <source>
        <dbReference type="ARBA" id="ARBA00023180"/>
    </source>
</evidence>
<dbReference type="Pfam" id="PF00069">
    <property type="entry name" value="Pkinase"/>
    <property type="match status" value="1"/>
</dbReference>
<keyword evidence="5" id="KW-0732">Signal</keyword>
<keyword evidence="7" id="KW-0418">Kinase</keyword>
<dbReference type="InterPro" id="IPR011009">
    <property type="entry name" value="Kinase-like_dom_sf"/>
</dbReference>
<dbReference type="EMBL" id="OIVN01005334">
    <property type="protein sequence ID" value="SPD21970.1"/>
    <property type="molecule type" value="Genomic_DNA"/>
</dbReference>
<sequence length="696" mass="77226">MANKLLRNLQALPQDPTVPTSTPAKPFSSPADPTSTPAEQTSTPAEQLWSQSVLLRIQPALLQSKPALLRSNCGSNQYSCRANQHSCGAVVKPISSSADLTSTPAKQTSTPAEQLRSQSADPTGCGDPDYELSCENNKTILEFYSGKYYVKQISYDKYTIRVVDVNFANKSCSLPYGSVTVDEVMSDTRYRGLVSHSYTSFVNCSRTISDIGYRLVPCLSGNLSNVYAIYGSNMSDFQDSCTFISMALAAYEDVKYPSYETILKMLCESGFDLGWSVECRDCLLAGVHCLYSYDTPQLYQCEEPGNLLSTVLAISFSVFWSILLVFILIARFVLAPLVITVFLIHKYITTRKMIDNKEEVVQYQLSMLPKRYSFTDIISMTNHLKDQLGQGGFGSVYKGELPGGHIIAIKILDNSMFSGEQLLNEISTISRICHVNVLPVEGFCSEGSNLALVYEYMPNGSLDKHIFSKKGKGMSFSWEKLHEIALGTARGIEYLHGGCGVCILHFDIKPHNILLGHNFIPKISDFGLAKLCLKEDDFVSISTTRGTIGYMAPELVSKNFDAVSCKSDVYSFRMLLLEMVAGRKNFDAKANCSSKVYFPLWVYDHLNEGGELELGNVTNVEAVIARKLCIIGLWCIQMKPSDRPTLNKVVELLEGTRNDLQMPPRPFFSTTPYMSLGELHSDSSTELLISESMEKN</sequence>
<dbReference type="Gene3D" id="3.30.200.20">
    <property type="entry name" value="Phosphorylase Kinase, domain 1"/>
    <property type="match status" value="1"/>
</dbReference>
<evidence type="ECO:0000256" key="9">
    <source>
        <dbReference type="ARBA" id="ARBA00022989"/>
    </source>
</evidence>
<dbReference type="GO" id="GO:0030247">
    <property type="term" value="F:polysaccharide binding"/>
    <property type="evidence" value="ECO:0007669"/>
    <property type="project" value="InterPro"/>
</dbReference>
<dbReference type="FunFam" id="1.10.510.10:FF:000590">
    <property type="entry name" value="PR5-like receptor kinase"/>
    <property type="match status" value="1"/>
</dbReference>
<dbReference type="Gene3D" id="1.10.510.10">
    <property type="entry name" value="Transferase(Phosphotransferase) domain 1"/>
    <property type="match status" value="1"/>
</dbReference>
<evidence type="ECO:0000256" key="6">
    <source>
        <dbReference type="ARBA" id="ARBA00022741"/>
    </source>
</evidence>
<proteinExistence type="predicted"/>
<feature type="region of interest" description="Disordered" evidence="13">
    <location>
        <begin position="1"/>
        <end position="47"/>
    </location>
</feature>
<evidence type="ECO:0000256" key="1">
    <source>
        <dbReference type="ARBA" id="ARBA00004479"/>
    </source>
</evidence>
<dbReference type="PROSITE" id="PS00107">
    <property type="entry name" value="PROTEIN_KINASE_ATP"/>
    <property type="match status" value="1"/>
</dbReference>
<keyword evidence="8 12" id="KW-0067">ATP-binding</keyword>
<dbReference type="AlphaFoldDB" id="A0A2N9ID11"/>
<feature type="binding site" evidence="12">
    <location>
        <position position="410"/>
    </location>
    <ligand>
        <name>ATP</name>
        <dbReference type="ChEBI" id="CHEBI:30616"/>
    </ligand>
</feature>
<comment type="subcellular location">
    <subcellularLocation>
        <location evidence="1">Membrane</location>
        <topology evidence="1">Single-pass type I membrane protein</topology>
    </subcellularLocation>
</comment>
<dbReference type="InterPro" id="IPR008271">
    <property type="entry name" value="Ser/Thr_kinase_AS"/>
</dbReference>
<evidence type="ECO:0000256" key="13">
    <source>
        <dbReference type="SAM" id="MobiDB-lite"/>
    </source>
</evidence>
<keyword evidence="6 12" id="KW-0547">Nucleotide-binding</keyword>
<evidence type="ECO:0000256" key="5">
    <source>
        <dbReference type="ARBA" id="ARBA00022729"/>
    </source>
</evidence>
<keyword evidence="10 14" id="KW-0472">Membrane</keyword>
<evidence type="ECO:0000256" key="14">
    <source>
        <dbReference type="SAM" id="Phobius"/>
    </source>
</evidence>
<reference evidence="16" key="1">
    <citation type="submission" date="2018-02" db="EMBL/GenBank/DDBJ databases">
        <authorList>
            <person name="Cohen D.B."/>
            <person name="Kent A.D."/>
        </authorList>
    </citation>
    <scope>NUCLEOTIDE SEQUENCE</scope>
</reference>
<dbReference type="SUPFAM" id="SSF56112">
    <property type="entry name" value="Protein kinase-like (PK-like)"/>
    <property type="match status" value="1"/>
</dbReference>